<protein>
    <submittedName>
        <fullName evidence="2">Uncharacterized protein</fullName>
    </submittedName>
</protein>
<evidence type="ECO:0000313" key="3">
    <source>
        <dbReference type="Proteomes" id="UP000003244"/>
    </source>
</evidence>
<reference evidence="2 3" key="1">
    <citation type="submission" date="2010-08" db="EMBL/GenBank/DDBJ databases">
        <authorList>
            <person name="Harkins D.M."/>
            <person name="Madupu R."/>
            <person name="Durkin A.S."/>
            <person name="Torralba M."/>
            <person name="Methe B."/>
            <person name="Sutton G.G."/>
            <person name="Nelson K.E."/>
        </authorList>
    </citation>
    <scope>NUCLEOTIDE SEQUENCE [LARGE SCALE GENOMIC DNA]</scope>
    <source>
        <strain evidence="2 3">DSM 17678</strain>
    </source>
</reference>
<feature type="transmembrane region" description="Helical" evidence="1">
    <location>
        <begin position="103"/>
        <end position="122"/>
    </location>
</feature>
<evidence type="ECO:0000313" key="2">
    <source>
        <dbReference type="EMBL" id="EFM65366.1"/>
    </source>
</evidence>
<organism evidence="2 3">
    <name type="scientific">Peptostreptococcus stomatis DSM 17678</name>
    <dbReference type="NCBI Taxonomy" id="596315"/>
    <lineage>
        <taxon>Bacteria</taxon>
        <taxon>Bacillati</taxon>
        <taxon>Bacillota</taxon>
        <taxon>Clostridia</taxon>
        <taxon>Peptostreptococcales</taxon>
        <taxon>Peptostreptococcaceae</taxon>
        <taxon>Peptostreptococcus</taxon>
    </lineage>
</organism>
<keyword evidence="3" id="KW-1185">Reference proteome</keyword>
<evidence type="ECO:0000256" key="1">
    <source>
        <dbReference type="SAM" id="Phobius"/>
    </source>
</evidence>
<dbReference type="AlphaFoldDB" id="E0E155"/>
<dbReference type="Proteomes" id="UP000003244">
    <property type="component" value="Unassembled WGS sequence"/>
</dbReference>
<comment type="caution">
    <text evidence="2">The sequence shown here is derived from an EMBL/GenBank/DDBJ whole genome shotgun (WGS) entry which is preliminary data.</text>
</comment>
<dbReference type="RefSeq" id="WP_007788110.1">
    <property type="nucleotide sequence ID" value="NZ_ADGQ01000004.1"/>
</dbReference>
<dbReference type="GeneID" id="84799893"/>
<keyword evidence="1" id="KW-1133">Transmembrane helix</keyword>
<name>E0E155_9FIRM</name>
<dbReference type="EMBL" id="ADGQ01000004">
    <property type="protein sequence ID" value="EFM65366.1"/>
    <property type="molecule type" value="Genomic_DNA"/>
</dbReference>
<gene>
    <name evidence="2" type="ORF">HMPREF0634_0407</name>
</gene>
<dbReference type="STRING" id="596315.HMPREF0634_0407"/>
<feature type="transmembrane region" description="Helical" evidence="1">
    <location>
        <begin position="74"/>
        <end position="97"/>
    </location>
</feature>
<dbReference type="OrthoDB" id="1755858at2"/>
<accession>E0E155</accession>
<proteinExistence type="predicted"/>
<feature type="transmembrane region" description="Helical" evidence="1">
    <location>
        <begin position="129"/>
        <end position="146"/>
    </location>
</feature>
<keyword evidence="1" id="KW-0812">Transmembrane</keyword>
<sequence length="147" mass="17635">MSRQSLKRKKQKIGFIEMYFRFVSLLFWPIYWYKWTVITVENLNNILFKIYGVIDLVFIFLLVLFFTIKRRETLWYFLFSLSMATCYLVSLYSFIMVPVDINWLYIKIGTIIVTMIISWNLLKRDGNDIGVVGLLSGVLLLIMTYFY</sequence>
<feature type="transmembrane region" description="Helical" evidence="1">
    <location>
        <begin position="12"/>
        <end position="34"/>
    </location>
</feature>
<feature type="transmembrane region" description="Helical" evidence="1">
    <location>
        <begin position="46"/>
        <end position="67"/>
    </location>
</feature>
<keyword evidence="1" id="KW-0472">Membrane</keyword>